<comment type="caution">
    <text evidence="2">The sequence shown here is derived from an EMBL/GenBank/DDBJ whole genome shotgun (WGS) entry which is preliminary data.</text>
</comment>
<gene>
    <name evidence="1" type="ORF">CEPIT_LOCUS13444</name>
    <name evidence="2" type="ORF">CEPIT_LOCUS23361</name>
</gene>
<keyword evidence="3" id="KW-1185">Reference proteome</keyword>
<organism evidence="2 3">
    <name type="scientific">Cuscuta epithymum</name>
    <dbReference type="NCBI Taxonomy" id="186058"/>
    <lineage>
        <taxon>Eukaryota</taxon>
        <taxon>Viridiplantae</taxon>
        <taxon>Streptophyta</taxon>
        <taxon>Embryophyta</taxon>
        <taxon>Tracheophyta</taxon>
        <taxon>Spermatophyta</taxon>
        <taxon>Magnoliopsida</taxon>
        <taxon>eudicotyledons</taxon>
        <taxon>Gunneridae</taxon>
        <taxon>Pentapetalae</taxon>
        <taxon>asterids</taxon>
        <taxon>lamiids</taxon>
        <taxon>Solanales</taxon>
        <taxon>Convolvulaceae</taxon>
        <taxon>Cuscuteae</taxon>
        <taxon>Cuscuta</taxon>
        <taxon>Cuscuta subgen. Cuscuta</taxon>
    </lineage>
</organism>
<sequence length="162" mass="19003">MRMDPKAVSSLTENESAFDHRFQRTDQWMPVYSWLESLDTDEVVKSKDILHWLTENAEIREQLSSRHSRYHLMHYIKKCHVKLLKRKGKKVLTLSSSSCSTQMHESKEEKQLSMIQCAGSNVSSLPKDIEIYKAKQEEAVRKYEILLEFEKQLLAAFPKVKT</sequence>
<reference evidence="2" key="1">
    <citation type="submission" date="2022-07" db="EMBL/GenBank/DDBJ databases">
        <authorList>
            <person name="Macas J."/>
            <person name="Novak P."/>
            <person name="Neumann P."/>
        </authorList>
    </citation>
    <scope>NUCLEOTIDE SEQUENCE</scope>
</reference>
<dbReference type="AlphaFoldDB" id="A0AAV0EAJ2"/>
<evidence type="ECO:0000313" key="1">
    <source>
        <dbReference type="EMBL" id="CAH9095817.1"/>
    </source>
</evidence>
<proteinExistence type="predicted"/>
<protein>
    <submittedName>
        <fullName evidence="2">Uncharacterized protein</fullName>
    </submittedName>
</protein>
<evidence type="ECO:0000313" key="3">
    <source>
        <dbReference type="Proteomes" id="UP001152523"/>
    </source>
</evidence>
<dbReference type="EMBL" id="CAMAPF010000085">
    <property type="protein sequence ID" value="CAH9095817.1"/>
    <property type="molecule type" value="Genomic_DNA"/>
</dbReference>
<dbReference type="EMBL" id="CAMAPF010000918">
    <property type="protein sequence ID" value="CAH9120991.1"/>
    <property type="molecule type" value="Genomic_DNA"/>
</dbReference>
<evidence type="ECO:0000313" key="2">
    <source>
        <dbReference type="EMBL" id="CAH9120991.1"/>
    </source>
</evidence>
<accession>A0AAV0EAJ2</accession>
<dbReference type="Proteomes" id="UP001152523">
    <property type="component" value="Unassembled WGS sequence"/>
</dbReference>
<name>A0AAV0EAJ2_9ASTE</name>